<evidence type="ECO:0000256" key="1">
    <source>
        <dbReference type="SAM" id="MobiDB-lite"/>
    </source>
</evidence>
<feature type="region of interest" description="Disordered" evidence="1">
    <location>
        <begin position="44"/>
        <end position="66"/>
    </location>
</feature>
<name>A0ABV0VUH0_9TELE</name>
<organism evidence="2 3">
    <name type="scientific">Xenotaenia resolanae</name>
    <dbReference type="NCBI Taxonomy" id="208358"/>
    <lineage>
        <taxon>Eukaryota</taxon>
        <taxon>Metazoa</taxon>
        <taxon>Chordata</taxon>
        <taxon>Craniata</taxon>
        <taxon>Vertebrata</taxon>
        <taxon>Euteleostomi</taxon>
        <taxon>Actinopterygii</taxon>
        <taxon>Neopterygii</taxon>
        <taxon>Teleostei</taxon>
        <taxon>Neoteleostei</taxon>
        <taxon>Acanthomorphata</taxon>
        <taxon>Ovalentaria</taxon>
        <taxon>Atherinomorphae</taxon>
        <taxon>Cyprinodontiformes</taxon>
        <taxon>Goodeidae</taxon>
        <taxon>Xenotaenia</taxon>
    </lineage>
</organism>
<accession>A0ABV0VUH0</accession>
<feature type="compositionally biased region" description="Basic residues" evidence="1">
    <location>
        <begin position="49"/>
        <end position="64"/>
    </location>
</feature>
<comment type="caution">
    <text evidence="2">The sequence shown here is derived from an EMBL/GenBank/DDBJ whole genome shotgun (WGS) entry which is preliminary data.</text>
</comment>
<dbReference type="Proteomes" id="UP001444071">
    <property type="component" value="Unassembled WGS sequence"/>
</dbReference>
<proteinExistence type="predicted"/>
<dbReference type="EMBL" id="JAHRIM010011526">
    <property type="protein sequence ID" value="MEQ2260905.1"/>
    <property type="molecule type" value="Genomic_DNA"/>
</dbReference>
<evidence type="ECO:0000313" key="2">
    <source>
        <dbReference type="EMBL" id="MEQ2260905.1"/>
    </source>
</evidence>
<protein>
    <submittedName>
        <fullName evidence="2">Uncharacterized protein</fullName>
    </submittedName>
</protein>
<evidence type="ECO:0000313" key="3">
    <source>
        <dbReference type="Proteomes" id="UP001444071"/>
    </source>
</evidence>
<sequence>MKQESEKGEKRKKIETVTVGEFMHLTGVYTPALHMCSIQSFKSSLQRDRTKHKDSHSKRHKHKIIKEPQTQLASTTYNGKGQKQYASSKPIVFFYTILPDNCAVLQLKIS</sequence>
<gene>
    <name evidence="2" type="ORF">XENORESO_003024</name>
</gene>
<reference evidence="2 3" key="1">
    <citation type="submission" date="2021-06" db="EMBL/GenBank/DDBJ databases">
        <authorList>
            <person name="Palmer J.M."/>
        </authorList>
    </citation>
    <scope>NUCLEOTIDE SEQUENCE [LARGE SCALE GENOMIC DNA]</scope>
    <source>
        <strain evidence="2 3">XR_2019</strain>
        <tissue evidence="2">Muscle</tissue>
    </source>
</reference>
<keyword evidence="3" id="KW-1185">Reference proteome</keyword>